<dbReference type="InterPro" id="IPR036249">
    <property type="entry name" value="Thioredoxin-like_sf"/>
</dbReference>
<dbReference type="SUPFAM" id="SSF52833">
    <property type="entry name" value="Thioredoxin-like"/>
    <property type="match status" value="1"/>
</dbReference>
<dbReference type="InterPro" id="IPR013766">
    <property type="entry name" value="Thioredoxin_domain"/>
</dbReference>
<comment type="similarity">
    <text evidence="2">Belongs to the thioredoxin family. DsbE subfamily.</text>
</comment>
<evidence type="ECO:0000256" key="3">
    <source>
        <dbReference type="ARBA" id="ARBA00022748"/>
    </source>
</evidence>
<dbReference type="CDD" id="cd03010">
    <property type="entry name" value="TlpA_like_DsbE"/>
    <property type="match status" value="1"/>
</dbReference>
<dbReference type="AlphaFoldDB" id="A0A2U2J5V5"/>
<keyword evidence="3" id="KW-0201">Cytochrome c-type biogenesis</keyword>
<name>A0A2U2J5V5_9SPHN</name>
<dbReference type="GO" id="GO:0015036">
    <property type="term" value="F:disulfide oxidoreductase activity"/>
    <property type="evidence" value="ECO:0007669"/>
    <property type="project" value="InterPro"/>
</dbReference>
<dbReference type="PROSITE" id="PS51352">
    <property type="entry name" value="THIOREDOXIN_2"/>
    <property type="match status" value="1"/>
</dbReference>
<dbReference type="OrthoDB" id="9799347at2"/>
<sequence>MKRFILWVPLAVFLAFLVTVAIGLYAPSDRKIQSQMVGKPVPAFTLPPMLPDRPGLDSADYASGEPRIVNVFASWCVPCIAEAPQLEAIAEKGIPIDAVAIRDRPQDVAEFLQRWGDPYARIGSDVNSRVQIALGASGVPETFIVDGEGIIRYYHFGPINEPDVPDIIAAYEALK</sequence>
<evidence type="ECO:0000259" key="6">
    <source>
        <dbReference type="PROSITE" id="PS51352"/>
    </source>
</evidence>
<dbReference type="NCBIfam" id="TIGR00385">
    <property type="entry name" value="dsbE"/>
    <property type="match status" value="1"/>
</dbReference>
<accession>A0A2U2J5V5</accession>
<dbReference type="Proteomes" id="UP000245916">
    <property type="component" value="Unassembled WGS sequence"/>
</dbReference>
<reference evidence="7 8" key="1">
    <citation type="submission" date="2018-05" db="EMBL/GenBank/DDBJ databases">
        <title>Genome of Sphingosinicella humi QZX222.</title>
        <authorList>
            <person name="Qiao Z."/>
            <person name="Wang G."/>
        </authorList>
    </citation>
    <scope>NUCLEOTIDE SEQUENCE [LARGE SCALE GENOMIC DNA]</scope>
    <source>
        <strain evidence="7 8">QZX222</strain>
    </source>
</reference>
<keyword evidence="8" id="KW-1185">Reference proteome</keyword>
<dbReference type="InterPro" id="IPR050553">
    <property type="entry name" value="Thioredoxin_ResA/DsbE_sf"/>
</dbReference>
<keyword evidence="5" id="KW-0676">Redox-active center</keyword>
<evidence type="ECO:0000256" key="5">
    <source>
        <dbReference type="ARBA" id="ARBA00023284"/>
    </source>
</evidence>
<dbReference type="InterPro" id="IPR013740">
    <property type="entry name" value="Redoxin"/>
</dbReference>
<dbReference type="Pfam" id="PF08534">
    <property type="entry name" value="Redoxin"/>
    <property type="match status" value="1"/>
</dbReference>
<proteinExistence type="inferred from homology"/>
<dbReference type="PANTHER" id="PTHR42852:SF6">
    <property type="entry name" value="THIOL:DISULFIDE INTERCHANGE PROTEIN DSBE"/>
    <property type="match status" value="1"/>
</dbReference>
<dbReference type="PANTHER" id="PTHR42852">
    <property type="entry name" value="THIOL:DISULFIDE INTERCHANGE PROTEIN DSBE"/>
    <property type="match status" value="1"/>
</dbReference>
<comment type="subcellular location">
    <subcellularLocation>
        <location evidence="1">Cell envelope</location>
    </subcellularLocation>
</comment>
<dbReference type="EMBL" id="QFFF01000001">
    <property type="protein sequence ID" value="PWG03725.1"/>
    <property type="molecule type" value="Genomic_DNA"/>
</dbReference>
<evidence type="ECO:0000256" key="1">
    <source>
        <dbReference type="ARBA" id="ARBA00004196"/>
    </source>
</evidence>
<evidence type="ECO:0000256" key="4">
    <source>
        <dbReference type="ARBA" id="ARBA00023157"/>
    </source>
</evidence>
<dbReference type="InterPro" id="IPR004799">
    <property type="entry name" value="Periplasmic_diS_OxRdtase_DsbE"/>
</dbReference>
<feature type="domain" description="Thioredoxin" evidence="6">
    <location>
        <begin position="35"/>
        <end position="175"/>
    </location>
</feature>
<dbReference type="Gene3D" id="3.40.30.10">
    <property type="entry name" value="Glutaredoxin"/>
    <property type="match status" value="1"/>
</dbReference>
<keyword evidence="4" id="KW-1015">Disulfide bond</keyword>
<dbReference type="GO" id="GO:0030288">
    <property type="term" value="C:outer membrane-bounded periplasmic space"/>
    <property type="evidence" value="ECO:0007669"/>
    <property type="project" value="InterPro"/>
</dbReference>
<dbReference type="GO" id="GO:0017004">
    <property type="term" value="P:cytochrome complex assembly"/>
    <property type="evidence" value="ECO:0007669"/>
    <property type="project" value="UniProtKB-KW"/>
</dbReference>
<gene>
    <name evidence="7" type="ORF">DF286_13190</name>
</gene>
<protein>
    <submittedName>
        <fullName evidence="7">DsbE family thiol:disulfide interchange protein</fullName>
    </submittedName>
</protein>
<evidence type="ECO:0000256" key="2">
    <source>
        <dbReference type="ARBA" id="ARBA00007758"/>
    </source>
</evidence>
<dbReference type="RefSeq" id="WP_109271864.1">
    <property type="nucleotide sequence ID" value="NZ_QFFF01000001.1"/>
</dbReference>
<evidence type="ECO:0000313" key="7">
    <source>
        <dbReference type="EMBL" id="PWG03725.1"/>
    </source>
</evidence>
<evidence type="ECO:0000313" key="8">
    <source>
        <dbReference type="Proteomes" id="UP000245916"/>
    </source>
</evidence>
<organism evidence="7 8">
    <name type="scientific">Allosphingosinicella humi</name>
    <dbReference type="NCBI Taxonomy" id="2068657"/>
    <lineage>
        <taxon>Bacteria</taxon>
        <taxon>Pseudomonadati</taxon>
        <taxon>Pseudomonadota</taxon>
        <taxon>Alphaproteobacteria</taxon>
        <taxon>Sphingomonadales</taxon>
        <taxon>Sphingomonadaceae</taxon>
        <taxon>Allosphingosinicella</taxon>
    </lineage>
</organism>
<comment type="caution">
    <text evidence="7">The sequence shown here is derived from an EMBL/GenBank/DDBJ whole genome shotgun (WGS) entry which is preliminary data.</text>
</comment>